<protein>
    <submittedName>
        <fullName evidence="3">D123-domain-containing protein</fullName>
    </submittedName>
</protein>
<comment type="caution">
    <text evidence="3">The sequence shown here is derived from an EMBL/GenBank/DDBJ whole genome shotgun (WGS) entry which is preliminary data.</text>
</comment>
<dbReference type="PANTHER" id="PTHR15323:SF6">
    <property type="entry name" value="CELL DIVISION CYCLE PROTEIN 123 HOMOLOG"/>
    <property type="match status" value="1"/>
</dbReference>
<name>A0ABR2URE7_9PEZI</name>
<reference evidence="3 4" key="1">
    <citation type="journal article" date="2024" name="J. Plant Pathol.">
        <title>Sequence and assembly of the genome of Seiridium unicorne, isolate CBS 538.82, causal agent of cypress canker disease.</title>
        <authorList>
            <person name="Scali E."/>
            <person name="Rocca G.D."/>
            <person name="Danti R."/>
            <person name="Garbelotto M."/>
            <person name="Barberini S."/>
            <person name="Baroncelli R."/>
            <person name="Emiliani G."/>
        </authorList>
    </citation>
    <scope>NUCLEOTIDE SEQUENCE [LARGE SCALE GENOMIC DNA]</scope>
    <source>
        <strain evidence="3 4">BM-138-508</strain>
    </source>
</reference>
<feature type="compositionally biased region" description="Acidic residues" evidence="2">
    <location>
        <begin position="72"/>
        <end position="85"/>
    </location>
</feature>
<accession>A0ABR2URE7</accession>
<dbReference type="PANTHER" id="PTHR15323">
    <property type="entry name" value="D123 PROTEIN"/>
    <property type="match status" value="1"/>
</dbReference>
<feature type="region of interest" description="Disordered" evidence="2">
    <location>
        <begin position="322"/>
        <end position="343"/>
    </location>
</feature>
<comment type="similarity">
    <text evidence="1">Belongs to the CDC123 family.</text>
</comment>
<organism evidence="3 4">
    <name type="scientific">Seiridium unicorne</name>
    <dbReference type="NCBI Taxonomy" id="138068"/>
    <lineage>
        <taxon>Eukaryota</taxon>
        <taxon>Fungi</taxon>
        <taxon>Dikarya</taxon>
        <taxon>Ascomycota</taxon>
        <taxon>Pezizomycotina</taxon>
        <taxon>Sordariomycetes</taxon>
        <taxon>Xylariomycetidae</taxon>
        <taxon>Amphisphaeriales</taxon>
        <taxon>Sporocadaceae</taxon>
        <taxon>Seiridium</taxon>
    </lineage>
</organism>
<sequence length="411" mass="46518">MPTVTNTNPATGGASKGPAPELHFPPITRDHILHCSYDYWFPKYRESCIKSRIIPLTPEFVEYIREDGITLADEDDEDDDDDVEWEGPTTVSRVEPEEVDSDSESEDETPAALPPNKRFPELHQSIKDKIAEVGGETAPKLNWTSPKDATWISPHQNTVKCTTPNDVYLLLKSSNFITYDLEHSFEDCTPLPGAADPAPFKPVLVLRSFFNPHTALEFRCFVKHRNLVGICQRDLKHYEFLMDLRPAIVAKISQFFNHKLRYTFPDGNFAFDVYIPEGEDQPLGRVRLIDINAWAPHTDSLLFGWDELNDWQVPGPIIGVAGESDDAGIQTESDATEDEDDDDEDIVPELRLVEKDHSAAYNLSSPAYSAHKLPKDVVDASNAGEGGMREFAQKWKEMVEYRDHLAQWEKD</sequence>
<gene>
    <name evidence="3" type="ORF">SUNI508_09154</name>
</gene>
<dbReference type="Proteomes" id="UP001408356">
    <property type="component" value="Unassembled WGS sequence"/>
</dbReference>
<evidence type="ECO:0000313" key="3">
    <source>
        <dbReference type="EMBL" id="KAK9417136.1"/>
    </source>
</evidence>
<feature type="region of interest" description="Disordered" evidence="2">
    <location>
        <begin position="71"/>
        <end position="118"/>
    </location>
</feature>
<dbReference type="Pfam" id="PF07065">
    <property type="entry name" value="D123"/>
    <property type="match status" value="1"/>
</dbReference>
<proteinExistence type="inferred from homology"/>
<evidence type="ECO:0000313" key="4">
    <source>
        <dbReference type="Proteomes" id="UP001408356"/>
    </source>
</evidence>
<keyword evidence="4" id="KW-1185">Reference proteome</keyword>
<feature type="compositionally biased region" description="Polar residues" evidence="2">
    <location>
        <begin position="1"/>
        <end position="10"/>
    </location>
</feature>
<dbReference type="InterPro" id="IPR009772">
    <property type="entry name" value="CDC123"/>
</dbReference>
<feature type="compositionally biased region" description="Acidic residues" evidence="2">
    <location>
        <begin position="97"/>
        <end position="109"/>
    </location>
</feature>
<evidence type="ECO:0000256" key="1">
    <source>
        <dbReference type="ARBA" id="ARBA00011047"/>
    </source>
</evidence>
<feature type="compositionally biased region" description="Acidic residues" evidence="2">
    <location>
        <begin position="334"/>
        <end position="343"/>
    </location>
</feature>
<dbReference type="EMBL" id="JARVKF010000401">
    <property type="protein sequence ID" value="KAK9417136.1"/>
    <property type="molecule type" value="Genomic_DNA"/>
</dbReference>
<feature type="region of interest" description="Disordered" evidence="2">
    <location>
        <begin position="1"/>
        <end position="22"/>
    </location>
</feature>
<evidence type="ECO:0000256" key="2">
    <source>
        <dbReference type="SAM" id="MobiDB-lite"/>
    </source>
</evidence>